<dbReference type="PRINTS" id="PR00368">
    <property type="entry name" value="FADPNR"/>
</dbReference>
<dbReference type="Proteomes" id="UP001481872">
    <property type="component" value="Unassembled WGS sequence"/>
</dbReference>
<evidence type="ECO:0000256" key="1">
    <source>
        <dbReference type="ARBA" id="ARBA00001974"/>
    </source>
</evidence>
<keyword evidence="2" id="KW-0285">Flavoprotein</keyword>
<comment type="cofactor">
    <cofactor evidence="1">
        <name>FAD</name>
        <dbReference type="ChEBI" id="CHEBI:57692"/>
    </cofactor>
</comment>
<feature type="domain" description="NADH-rubredoxin oxidoreductase C-terminal" evidence="5">
    <location>
        <begin position="318"/>
        <end position="378"/>
    </location>
</feature>
<dbReference type="RefSeq" id="WP_349054100.1">
    <property type="nucleotide sequence ID" value="NZ_JBBNPS010000014.1"/>
</dbReference>
<dbReference type="Gene3D" id="3.30.390.30">
    <property type="match status" value="1"/>
</dbReference>
<dbReference type="EMBL" id="JBBNPS010000014">
    <property type="protein sequence ID" value="MEQ3353830.1"/>
    <property type="molecule type" value="Genomic_DNA"/>
</dbReference>
<evidence type="ECO:0000256" key="2">
    <source>
        <dbReference type="ARBA" id="ARBA00022630"/>
    </source>
</evidence>
<keyword evidence="3" id="KW-0274">FAD</keyword>
<dbReference type="InterPro" id="IPR036188">
    <property type="entry name" value="FAD/NAD-bd_sf"/>
</dbReference>
<evidence type="ECO:0000256" key="3">
    <source>
        <dbReference type="ARBA" id="ARBA00022827"/>
    </source>
</evidence>
<evidence type="ECO:0000313" key="7">
    <source>
        <dbReference type="Proteomes" id="UP001481872"/>
    </source>
</evidence>
<dbReference type="SUPFAM" id="SSF51905">
    <property type="entry name" value="FAD/NAD(P)-binding domain"/>
    <property type="match status" value="1"/>
</dbReference>
<dbReference type="InterPro" id="IPR050260">
    <property type="entry name" value="FAD-bd_OxRdtase"/>
</dbReference>
<gene>
    <name evidence="6" type="ORF">AAA081_05880</name>
</gene>
<dbReference type="Pfam" id="PF18267">
    <property type="entry name" value="Rubredoxin_C"/>
    <property type="match status" value="1"/>
</dbReference>
<dbReference type="Gene3D" id="3.50.50.60">
    <property type="entry name" value="FAD/NAD(P)-binding domain"/>
    <property type="match status" value="2"/>
</dbReference>
<keyword evidence="7" id="KW-1185">Reference proteome</keyword>
<dbReference type="PRINTS" id="PR00411">
    <property type="entry name" value="PNDRDTASEI"/>
</dbReference>
<protein>
    <submittedName>
        <fullName evidence="6">FAD-dependent oxidoreductase</fullName>
    </submittedName>
</protein>
<proteinExistence type="predicted"/>
<evidence type="ECO:0000259" key="4">
    <source>
        <dbReference type="Pfam" id="PF07992"/>
    </source>
</evidence>
<dbReference type="PANTHER" id="PTHR43429:SF3">
    <property type="entry name" value="NITRITE REDUCTASE [NAD(P)H]"/>
    <property type="match status" value="1"/>
</dbReference>
<dbReference type="Pfam" id="PF07992">
    <property type="entry name" value="Pyr_redox_2"/>
    <property type="match status" value="1"/>
</dbReference>
<reference evidence="6 7" key="1">
    <citation type="submission" date="2024-04" db="EMBL/GenBank/DDBJ databases">
        <title>Human intestinal bacterial collection.</title>
        <authorList>
            <person name="Pauvert C."/>
            <person name="Hitch T.C.A."/>
            <person name="Clavel T."/>
        </authorList>
    </citation>
    <scope>NUCLEOTIDE SEQUENCE [LARGE SCALE GENOMIC DNA]</scope>
    <source>
        <strain evidence="6 7">CLA-SR-H026</strain>
    </source>
</reference>
<organism evidence="6 7">
    <name type="scientific">Aedoeadaptatus acetigenes</name>
    <dbReference type="NCBI Taxonomy" id="2981723"/>
    <lineage>
        <taxon>Bacteria</taxon>
        <taxon>Bacillati</taxon>
        <taxon>Bacillota</taxon>
        <taxon>Tissierellia</taxon>
        <taxon>Tissierellales</taxon>
        <taxon>Peptoniphilaceae</taxon>
        <taxon>Aedoeadaptatus</taxon>
    </lineage>
</organism>
<accession>A0ABV1J7C1</accession>
<dbReference type="InterPro" id="IPR023753">
    <property type="entry name" value="FAD/NAD-binding_dom"/>
</dbReference>
<dbReference type="InterPro" id="IPR016156">
    <property type="entry name" value="FAD/NAD-linked_Rdtase_dimer_sf"/>
</dbReference>
<dbReference type="PANTHER" id="PTHR43429">
    <property type="entry name" value="PYRIDINE NUCLEOTIDE-DISULFIDE OXIDOREDUCTASE DOMAIN-CONTAINING"/>
    <property type="match status" value="1"/>
</dbReference>
<feature type="domain" description="FAD/NAD(P)-binding" evidence="4">
    <location>
        <begin position="4"/>
        <end position="297"/>
    </location>
</feature>
<comment type="caution">
    <text evidence="6">The sequence shown here is derived from an EMBL/GenBank/DDBJ whole genome shotgun (WGS) entry which is preliminary data.</text>
</comment>
<dbReference type="InterPro" id="IPR041575">
    <property type="entry name" value="Rubredoxin_C"/>
</dbReference>
<name>A0ABV1J7C1_9FIRM</name>
<evidence type="ECO:0000259" key="5">
    <source>
        <dbReference type="Pfam" id="PF18267"/>
    </source>
</evidence>
<sequence>MKTYNYLIVGAGIAGVTAAKEIRKHDKEGSILLLGNEKVRPYFRIQLTAILGDEAPEIPYLDKEGWEEKLALDVKPGAEVVSVDFDAMTVALADGEKIQGEKILLANGSHSSVPPFKNNELKGIFTLRNWDDLMTIQSYIKGFEDTKHIAVIGGGLLGLEAANSLKKSGHVVAIINRSEYLLSKQLDRELGMMLNEEMKDLGFMVFTEKSTKAFIGEDEVRGIEFDDGTAADFDMVLISAGVRPNTELFKDTGLEVNKGVIVDSHLMTNKANVWAAGDVAEVEGRVMGIWPASRAMGKVAGANMAGGDGTYENPKAHTKLDLDTIQIFSAGKIGEGDVYFYDDGDIHHRLYATDGKVTGAVLYGDTSAMGTFRKLVEAHAPIEEALDGAYPFKSEKE</sequence>
<evidence type="ECO:0000313" key="6">
    <source>
        <dbReference type="EMBL" id="MEQ3353830.1"/>
    </source>
</evidence>